<dbReference type="PANTHER" id="PTHR42711">
    <property type="entry name" value="ABC TRANSPORTER ATP-BINDING PROTEIN"/>
    <property type="match status" value="1"/>
</dbReference>
<sequence length="315" mass="33837">MTPAVAVTSLSREFRSPAGSRTALADLDLVVEAGETHGLLGPNGAGKTTLVKVLATVLLPTGGRAEVLGHDVVTDARWVRRRIGIVFGGDGGLYTRISARKNLLFWASMYGLRPQAARRRADELLGRVGLDGRADEPVERFSRGMKQRLHLARGLVGDPRVLFLDEPTVGMDPVAALEFRRLVGELRAEGRTVFLTTHDMAEAEAVCDRISLIDGGRLLLTERTELVGGLLAVGDRIDFSTADEHVPRALRERSDVGAVDAQDGVDRWRLVPAPGGDVGELVKVLVDAGVTSLRTSPPSLEEVYLSLIGSRGLAI</sequence>
<organism evidence="7 8">
    <name type="scientific">Kutzneria kofuensis</name>
    <dbReference type="NCBI Taxonomy" id="103725"/>
    <lineage>
        <taxon>Bacteria</taxon>
        <taxon>Bacillati</taxon>
        <taxon>Actinomycetota</taxon>
        <taxon>Actinomycetes</taxon>
        <taxon>Pseudonocardiales</taxon>
        <taxon>Pseudonocardiaceae</taxon>
        <taxon>Kutzneria</taxon>
    </lineage>
</organism>
<name>A0A7W9KSX1_9PSEU</name>
<keyword evidence="3" id="KW-0547">Nucleotide-binding</keyword>
<dbReference type="GO" id="GO:0005524">
    <property type="term" value="F:ATP binding"/>
    <property type="evidence" value="ECO:0007669"/>
    <property type="project" value="UniProtKB-KW"/>
</dbReference>
<dbReference type="GO" id="GO:0016887">
    <property type="term" value="F:ATP hydrolysis activity"/>
    <property type="evidence" value="ECO:0007669"/>
    <property type="project" value="InterPro"/>
</dbReference>
<dbReference type="AlphaFoldDB" id="A0A7W9KSX1"/>
<dbReference type="EMBL" id="JACHIR010000005">
    <property type="protein sequence ID" value="MBB5898141.1"/>
    <property type="molecule type" value="Genomic_DNA"/>
</dbReference>
<gene>
    <name evidence="7" type="ORF">BJ998_009400</name>
</gene>
<dbReference type="InterPro" id="IPR050763">
    <property type="entry name" value="ABC_transporter_ATP-binding"/>
</dbReference>
<evidence type="ECO:0000256" key="2">
    <source>
        <dbReference type="ARBA" id="ARBA00022448"/>
    </source>
</evidence>
<protein>
    <submittedName>
        <fullName evidence="7">ABC-2 type transport system ATP-binding protein</fullName>
    </submittedName>
</protein>
<evidence type="ECO:0000256" key="1">
    <source>
        <dbReference type="ARBA" id="ARBA00004202"/>
    </source>
</evidence>
<dbReference type="GO" id="GO:0005886">
    <property type="term" value="C:plasma membrane"/>
    <property type="evidence" value="ECO:0007669"/>
    <property type="project" value="UniProtKB-SubCell"/>
</dbReference>
<dbReference type="GO" id="GO:0046677">
    <property type="term" value="P:response to antibiotic"/>
    <property type="evidence" value="ECO:0007669"/>
    <property type="project" value="UniProtKB-KW"/>
</dbReference>
<evidence type="ECO:0000256" key="5">
    <source>
        <dbReference type="ARBA" id="ARBA00023251"/>
    </source>
</evidence>
<dbReference type="InterPro" id="IPR003439">
    <property type="entry name" value="ABC_transporter-like_ATP-bd"/>
</dbReference>
<keyword evidence="4 7" id="KW-0067">ATP-binding</keyword>
<dbReference type="PANTHER" id="PTHR42711:SF18">
    <property type="entry name" value="ABC TRANSPORTER, ATP-BINDING PROTEIN"/>
    <property type="match status" value="1"/>
</dbReference>
<dbReference type="InterPro" id="IPR027417">
    <property type="entry name" value="P-loop_NTPase"/>
</dbReference>
<proteinExistence type="predicted"/>
<keyword evidence="8" id="KW-1185">Reference proteome</keyword>
<evidence type="ECO:0000256" key="3">
    <source>
        <dbReference type="ARBA" id="ARBA00022741"/>
    </source>
</evidence>
<dbReference type="Proteomes" id="UP000585638">
    <property type="component" value="Unassembled WGS sequence"/>
</dbReference>
<comment type="caution">
    <text evidence="7">The sequence shown here is derived from an EMBL/GenBank/DDBJ whole genome shotgun (WGS) entry which is preliminary data.</text>
</comment>
<keyword evidence="5" id="KW-0046">Antibiotic resistance</keyword>
<evidence type="ECO:0000313" key="8">
    <source>
        <dbReference type="Proteomes" id="UP000585638"/>
    </source>
</evidence>
<dbReference type="SUPFAM" id="SSF52540">
    <property type="entry name" value="P-loop containing nucleoside triphosphate hydrolases"/>
    <property type="match status" value="1"/>
</dbReference>
<reference evidence="7 8" key="1">
    <citation type="submission" date="2020-08" db="EMBL/GenBank/DDBJ databases">
        <title>Sequencing the genomes of 1000 actinobacteria strains.</title>
        <authorList>
            <person name="Klenk H.-P."/>
        </authorList>
    </citation>
    <scope>NUCLEOTIDE SEQUENCE [LARGE SCALE GENOMIC DNA]</scope>
    <source>
        <strain evidence="7 8">DSM 43851</strain>
    </source>
</reference>
<comment type="subcellular location">
    <subcellularLocation>
        <location evidence="1">Cell membrane</location>
        <topology evidence="1">Peripheral membrane protein</topology>
    </subcellularLocation>
</comment>
<dbReference type="PROSITE" id="PS50893">
    <property type="entry name" value="ABC_TRANSPORTER_2"/>
    <property type="match status" value="1"/>
</dbReference>
<accession>A0A7W9KSX1</accession>
<dbReference type="InterPro" id="IPR003593">
    <property type="entry name" value="AAA+_ATPase"/>
</dbReference>
<dbReference type="Pfam" id="PF00005">
    <property type="entry name" value="ABC_tran"/>
    <property type="match status" value="1"/>
</dbReference>
<dbReference type="SMART" id="SM00382">
    <property type="entry name" value="AAA"/>
    <property type="match status" value="1"/>
</dbReference>
<evidence type="ECO:0000313" key="7">
    <source>
        <dbReference type="EMBL" id="MBB5898141.1"/>
    </source>
</evidence>
<dbReference type="RefSeq" id="WP_184870601.1">
    <property type="nucleotide sequence ID" value="NZ_BAAAWY010000056.1"/>
</dbReference>
<feature type="domain" description="ABC transporter" evidence="6">
    <location>
        <begin position="5"/>
        <end position="240"/>
    </location>
</feature>
<dbReference type="CDD" id="cd03230">
    <property type="entry name" value="ABC_DR_subfamily_A"/>
    <property type="match status" value="1"/>
</dbReference>
<dbReference type="Gene3D" id="3.40.50.300">
    <property type="entry name" value="P-loop containing nucleotide triphosphate hydrolases"/>
    <property type="match status" value="1"/>
</dbReference>
<evidence type="ECO:0000259" key="6">
    <source>
        <dbReference type="PROSITE" id="PS50893"/>
    </source>
</evidence>
<keyword evidence="2" id="KW-0813">Transport</keyword>
<evidence type="ECO:0000256" key="4">
    <source>
        <dbReference type="ARBA" id="ARBA00022840"/>
    </source>
</evidence>